<evidence type="ECO:0000313" key="7">
    <source>
        <dbReference type="Proteomes" id="UP000298246"/>
    </source>
</evidence>
<keyword evidence="4 5" id="KW-0418">Kinase</keyword>
<dbReference type="Pfam" id="PF03618">
    <property type="entry name" value="Kinase-PPPase"/>
    <property type="match status" value="1"/>
</dbReference>
<evidence type="ECO:0000256" key="4">
    <source>
        <dbReference type="ARBA" id="ARBA00022777"/>
    </source>
</evidence>
<dbReference type="InterPro" id="IPR005177">
    <property type="entry name" value="Kinase-pyrophosphorylase"/>
</dbReference>
<evidence type="ECO:0000256" key="5">
    <source>
        <dbReference type="HAMAP-Rule" id="MF_00921"/>
    </source>
</evidence>
<dbReference type="EC" id="2.7.4.27" evidence="5"/>
<keyword evidence="2 5" id="KW-0808">Transferase</keyword>
<evidence type="ECO:0000313" key="6">
    <source>
        <dbReference type="EMBL" id="TFE83982.1"/>
    </source>
</evidence>
<proteinExistence type="inferred from homology"/>
<dbReference type="EC" id="2.7.11.32" evidence="5"/>
<evidence type="ECO:0000256" key="2">
    <source>
        <dbReference type="ARBA" id="ARBA00022679"/>
    </source>
</evidence>
<comment type="function">
    <text evidence="5">Bifunctional serine/threonine kinase and phosphorylase involved in the regulation of the pyruvate, phosphate dikinase (PPDK) by catalyzing its phosphorylation/dephosphorylation.</text>
</comment>
<comment type="caution">
    <text evidence="6">The sequence shown here is derived from an EMBL/GenBank/DDBJ whole genome shotgun (WGS) entry which is preliminary data.</text>
</comment>
<accession>A0A4Y8PTK7</accession>
<dbReference type="Proteomes" id="UP000298246">
    <property type="component" value="Unassembled WGS sequence"/>
</dbReference>
<dbReference type="NCBIfam" id="NF003742">
    <property type="entry name" value="PRK05339.1"/>
    <property type="match status" value="1"/>
</dbReference>
<evidence type="ECO:0000256" key="3">
    <source>
        <dbReference type="ARBA" id="ARBA00022741"/>
    </source>
</evidence>
<dbReference type="GO" id="GO:0016776">
    <property type="term" value="F:phosphotransferase activity, phosphate group as acceptor"/>
    <property type="evidence" value="ECO:0007669"/>
    <property type="project" value="UniProtKB-UniRule"/>
</dbReference>
<dbReference type="PANTHER" id="PTHR31756">
    <property type="entry name" value="PYRUVATE, PHOSPHATE DIKINASE REGULATORY PROTEIN 1, CHLOROPLASTIC"/>
    <property type="match status" value="1"/>
</dbReference>
<organism evidence="6 7">
    <name type="scientific">Paenibacillus athensensis</name>
    <dbReference type="NCBI Taxonomy" id="1967502"/>
    <lineage>
        <taxon>Bacteria</taxon>
        <taxon>Bacillati</taxon>
        <taxon>Bacillota</taxon>
        <taxon>Bacilli</taxon>
        <taxon>Bacillales</taxon>
        <taxon>Paenibacillaceae</taxon>
        <taxon>Paenibacillus</taxon>
    </lineage>
</organism>
<dbReference type="EMBL" id="MYFO01000040">
    <property type="protein sequence ID" value="TFE83982.1"/>
    <property type="molecule type" value="Genomic_DNA"/>
</dbReference>
<keyword evidence="1 5" id="KW-0723">Serine/threonine-protein kinase</keyword>
<sequence length="272" mass="29797">MTLPSPHMRVYVVSDSAGETGESVVRAAAMQFYPTPVDIVRAPFVHDAAGIDKVLATVKAGGGIVVFTLVVPELRQRLVEQAARLGIAYVDLLGPVLAVLQQAMNKPPRNEPGNLHPLDEDYFKKVEAVEFAVKYDDGRDFSGIAKADIVLLGVSRTSKTPLSMYLAHKKIKVANVPLVPEMQPPEAIYSVPSHKIIGLRIDPAKLNLIRQERLRTLGLAENATYANVERIKQELQFADKIMTRIGCVVFDVSNRAVEETASLILDYIELGG</sequence>
<dbReference type="GO" id="GO:0005524">
    <property type="term" value="F:ATP binding"/>
    <property type="evidence" value="ECO:0007669"/>
    <property type="project" value="InterPro"/>
</dbReference>
<dbReference type="InterPro" id="IPR026565">
    <property type="entry name" value="PPDK_reg"/>
</dbReference>
<keyword evidence="3 5" id="KW-0547">Nucleotide-binding</keyword>
<dbReference type="AlphaFoldDB" id="A0A4Y8PTK7"/>
<dbReference type="GO" id="GO:0004674">
    <property type="term" value="F:protein serine/threonine kinase activity"/>
    <property type="evidence" value="ECO:0007669"/>
    <property type="project" value="UniProtKB-UniRule"/>
</dbReference>
<comment type="catalytic activity">
    <reaction evidence="5">
        <text>N(tele)-phospho-L-histidyl/O-phospho-L-threonyl-[pyruvate, phosphate dikinase] + phosphate + H(+) = N(tele)-phospho-L-histidyl/L-threonyl-[pyruvate, phosphate dikinase] + diphosphate</text>
        <dbReference type="Rhea" id="RHEA:43696"/>
        <dbReference type="Rhea" id="RHEA-COMP:10650"/>
        <dbReference type="Rhea" id="RHEA-COMP:10651"/>
        <dbReference type="ChEBI" id="CHEBI:15378"/>
        <dbReference type="ChEBI" id="CHEBI:30013"/>
        <dbReference type="ChEBI" id="CHEBI:33019"/>
        <dbReference type="ChEBI" id="CHEBI:43474"/>
        <dbReference type="ChEBI" id="CHEBI:61977"/>
        <dbReference type="ChEBI" id="CHEBI:83586"/>
        <dbReference type="EC" id="2.7.4.27"/>
    </reaction>
</comment>
<name>A0A4Y8PTK7_9BACL</name>
<protein>
    <recommendedName>
        <fullName evidence="5">Putative pyruvate, phosphate dikinase regulatory protein</fullName>
        <shortName evidence="5">PPDK regulatory protein</shortName>
        <ecNumber evidence="5">2.7.11.32</ecNumber>
        <ecNumber evidence="5">2.7.4.27</ecNumber>
    </recommendedName>
</protein>
<dbReference type="GO" id="GO:0043531">
    <property type="term" value="F:ADP binding"/>
    <property type="evidence" value="ECO:0007669"/>
    <property type="project" value="UniProtKB-UniRule"/>
</dbReference>
<evidence type="ECO:0000256" key="1">
    <source>
        <dbReference type="ARBA" id="ARBA00022527"/>
    </source>
</evidence>
<feature type="binding site" evidence="5">
    <location>
        <begin position="153"/>
        <end position="160"/>
    </location>
    <ligand>
        <name>ADP</name>
        <dbReference type="ChEBI" id="CHEBI:456216"/>
    </ligand>
</feature>
<comment type="catalytic activity">
    <reaction evidence="5">
        <text>N(tele)-phospho-L-histidyl/L-threonyl-[pyruvate, phosphate dikinase] + ADP = N(tele)-phospho-L-histidyl/O-phospho-L-threonyl-[pyruvate, phosphate dikinase] + AMP + H(+)</text>
        <dbReference type="Rhea" id="RHEA:43692"/>
        <dbReference type="Rhea" id="RHEA-COMP:10650"/>
        <dbReference type="Rhea" id="RHEA-COMP:10651"/>
        <dbReference type="ChEBI" id="CHEBI:15378"/>
        <dbReference type="ChEBI" id="CHEBI:30013"/>
        <dbReference type="ChEBI" id="CHEBI:61977"/>
        <dbReference type="ChEBI" id="CHEBI:83586"/>
        <dbReference type="ChEBI" id="CHEBI:456215"/>
        <dbReference type="ChEBI" id="CHEBI:456216"/>
        <dbReference type="EC" id="2.7.11.32"/>
    </reaction>
</comment>
<dbReference type="RefSeq" id="WP_134756612.1">
    <property type="nucleotide sequence ID" value="NZ_MYFO02000016.1"/>
</dbReference>
<dbReference type="PANTHER" id="PTHR31756:SF3">
    <property type="entry name" value="PYRUVATE, PHOSPHATE DIKINASE REGULATORY PROTEIN 1, CHLOROPLASTIC"/>
    <property type="match status" value="1"/>
</dbReference>
<keyword evidence="6" id="KW-0670">Pyruvate</keyword>
<dbReference type="HAMAP" id="MF_00921">
    <property type="entry name" value="PDRP"/>
    <property type="match status" value="1"/>
</dbReference>
<gene>
    <name evidence="6" type="ORF">B5M42_21495</name>
</gene>
<reference evidence="6 7" key="1">
    <citation type="submission" date="2017-03" db="EMBL/GenBank/DDBJ databases">
        <title>Isolation of Levoglucosan Utilizing Bacteria.</title>
        <authorList>
            <person name="Arya A.S."/>
        </authorList>
    </citation>
    <scope>NUCLEOTIDE SEQUENCE [LARGE SCALE GENOMIC DNA]</scope>
    <source>
        <strain evidence="6 7">MEC069</strain>
    </source>
</reference>
<dbReference type="OrthoDB" id="9782201at2"/>
<keyword evidence="7" id="KW-1185">Reference proteome</keyword>
<comment type="similarity">
    <text evidence="5">Belongs to the pyruvate, phosphate/water dikinase regulatory protein family. PDRP subfamily.</text>
</comment>